<reference evidence="2" key="2">
    <citation type="submission" date="2015-01" db="EMBL/GenBank/DDBJ databases">
        <title>Evolutionary Origins and Diversification of the Mycorrhizal Mutualists.</title>
        <authorList>
            <consortium name="DOE Joint Genome Institute"/>
            <consortium name="Mycorrhizal Genomics Consortium"/>
            <person name="Kohler A."/>
            <person name="Kuo A."/>
            <person name="Nagy L.G."/>
            <person name="Floudas D."/>
            <person name="Copeland A."/>
            <person name="Barry K.W."/>
            <person name="Cichocki N."/>
            <person name="Veneault-Fourrey C."/>
            <person name="LaButti K."/>
            <person name="Lindquist E.A."/>
            <person name="Lipzen A."/>
            <person name="Lundell T."/>
            <person name="Morin E."/>
            <person name="Murat C."/>
            <person name="Riley R."/>
            <person name="Ohm R."/>
            <person name="Sun H."/>
            <person name="Tunlid A."/>
            <person name="Henrissat B."/>
            <person name="Grigoriev I.V."/>
            <person name="Hibbett D.S."/>
            <person name="Martin F."/>
        </authorList>
    </citation>
    <scope>NUCLEOTIDE SEQUENCE [LARGE SCALE GENOMIC DNA]</scope>
    <source>
        <strain evidence="2">MUT 4182</strain>
    </source>
</reference>
<dbReference type="Proteomes" id="UP000054248">
    <property type="component" value="Unassembled WGS sequence"/>
</dbReference>
<organism evidence="1 2">
    <name type="scientific">Tulasnella calospora MUT 4182</name>
    <dbReference type="NCBI Taxonomy" id="1051891"/>
    <lineage>
        <taxon>Eukaryota</taxon>
        <taxon>Fungi</taxon>
        <taxon>Dikarya</taxon>
        <taxon>Basidiomycota</taxon>
        <taxon>Agaricomycotina</taxon>
        <taxon>Agaricomycetes</taxon>
        <taxon>Cantharellales</taxon>
        <taxon>Tulasnellaceae</taxon>
        <taxon>Tulasnella</taxon>
    </lineage>
</organism>
<dbReference type="HOGENOM" id="CLU_2833027_0_0_1"/>
<protein>
    <submittedName>
        <fullName evidence="1">Uncharacterized protein</fullName>
    </submittedName>
</protein>
<reference evidence="1 2" key="1">
    <citation type="submission" date="2014-04" db="EMBL/GenBank/DDBJ databases">
        <authorList>
            <consortium name="DOE Joint Genome Institute"/>
            <person name="Kuo A."/>
            <person name="Girlanda M."/>
            <person name="Perotto S."/>
            <person name="Kohler A."/>
            <person name="Nagy L.G."/>
            <person name="Floudas D."/>
            <person name="Copeland A."/>
            <person name="Barry K.W."/>
            <person name="Cichocki N."/>
            <person name="Veneault-Fourrey C."/>
            <person name="LaButti K."/>
            <person name="Lindquist E.A."/>
            <person name="Lipzen A."/>
            <person name="Lundell T."/>
            <person name="Morin E."/>
            <person name="Murat C."/>
            <person name="Sun H."/>
            <person name="Tunlid A."/>
            <person name="Henrissat B."/>
            <person name="Grigoriev I.V."/>
            <person name="Hibbett D.S."/>
            <person name="Martin F."/>
            <person name="Nordberg H.P."/>
            <person name="Cantor M.N."/>
            <person name="Hua S.X."/>
        </authorList>
    </citation>
    <scope>NUCLEOTIDE SEQUENCE [LARGE SCALE GENOMIC DNA]</scope>
    <source>
        <strain evidence="1 2">MUT 4182</strain>
    </source>
</reference>
<proteinExistence type="predicted"/>
<dbReference type="AlphaFoldDB" id="A0A0C3LT72"/>
<name>A0A0C3LT72_9AGAM</name>
<evidence type="ECO:0000313" key="1">
    <source>
        <dbReference type="EMBL" id="KIO24587.1"/>
    </source>
</evidence>
<evidence type="ECO:0000313" key="2">
    <source>
        <dbReference type="Proteomes" id="UP000054248"/>
    </source>
</evidence>
<dbReference type="EMBL" id="KN823058">
    <property type="protein sequence ID" value="KIO24587.1"/>
    <property type="molecule type" value="Genomic_DNA"/>
</dbReference>
<gene>
    <name evidence="1" type="ORF">M407DRAFT_244383</name>
</gene>
<accession>A0A0C3LT72</accession>
<keyword evidence="2" id="KW-1185">Reference proteome</keyword>
<sequence>MEERIRFTQGFSPHKSLREGPGIFVIFETKFILLVEGVPLDRCRARQHRTRRQVHIIDDGRARPKL</sequence>